<evidence type="ECO:0000313" key="3">
    <source>
        <dbReference type="Proteomes" id="UP001464387"/>
    </source>
</evidence>
<keyword evidence="3" id="KW-1185">Reference proteome</keyword>
<protein>
    <submittedName>
        <fullName evidence="2">Uncharacterized protein</fullName>
    </submittedName>
</protein>
<proteinExistence type="predicted"/>
<feature type="compositionally biased region" description="Basic and acidic residues" evidence="1">
    <location>
        <begin position="22"/>
        <end position="31"/>
    </location>
</feature>
<feature type="region of interest" description="Disordered" evidence="1">
    <location>
        <begin position="1"/>
        <end position="31"/>
    </location>
</feature>
<sequence length="58" mass="6120">MGERDTAKTGVPDLLNETAGDIDGRGPHRQSEELCGANSLCPEDMTLDVEDVAIAFTG</sequence>
<evidence type="ECO:0000313" key="2">
    <source>
        <dbReference type="EMBL" id="MER8937384.1"/>
    </source>
</evidence>
<comment type="caution">
    <text evidence="2">The sequence shown here is derived from an EMBL/GenBank/DDBJ whole genome shotgun (WGS) entry which is preliminary data.</text>
</comment>
<evidence type="ECO:0000256" key="1">
    <source>
        <dbReference type="SAM" id="MobiDB-lite"/>
    </source>
</evidence>
<dbReference type="EMBL" id="JAMYPJ010000074">
    <property type="protein sequence ID" value="MER8937384.1"/>
    <property type="molecule type" value="Genomic_DNA"/>
</dbReference>
<gene>
    <name evidence="2" type="ORF">NKI33_31065</name>
</gene>
<accession>A0ABV1YQK8</accession>
<reference evidence="2 3" key="1">
    <citation type="journal article" date="2024" name="Proc. Natl. Acad. Sci. U.S.A.">
        <title>The evolutionary genomics of adaptation to stress in wild rhizobium bacteria.</title>
        <authorList>
            <person name="Kehlet-Delgado H."/>
            <person name="Montoya A.P."/>
            <person name="Jensen K.T."/>
            <person name="Wendlandt C.E."/>
            <person name="Dexheimer C."/>
            <person name="Roberts M."/>
            <person name="Torres Martinez L."/>
            <person name="Friesen M.L."/>
            <person name="Griffitts J.S."/>
            <person name="Porter S.S."/>
        </authorList>
    </citation>
    <scope>NUCLEOTIDE SEQUENCE [LARGE SCALE GENOMIC DNA]</scope>
    <source>
        <strain evidence="2 3">M0729</strain>
    </source>
</reference>
<dbReference type="Proteomes" id="UP001464387">
    <property type="component" value="Unassembled WGS sequence"/>
</dbReference>
<name>A0ABV1YQK8_9HYPH</name>
<organism evidence="2 3">
    <name type="scientific">Mesorhizobium opportunistum</name>
    <dbReference type="NCBI Taxonomy" id="593909"/>
    <lineage>
        <taxon>Bacteria</taxon>
        <taxon>Pseudomonadati</taxon>
        <taxon>Pseudomonadota</taxon>
        <taxon>Alphaproteobacteria</taxon>
        <taxon>Hyphomicrobiales</taxon>
        <taxon>Phyllobacteriaceae</taxon>
        <taxon>Mesorhizobium</taxon>
    </lineage>
</organism>